<keyword evidence="7" id="KW-1003">Cell membrane</keyword>
<keyword evidence="2 7" id="KW-0813">Transport</keyword>
<dbReference type="RefSeq" id="WP_087370607.1">
    <property type="nucleotide sequence ID" value="NZ_NFKK01000002.1"/>
</dbReference>
<evidence type="ECO:0000313" key="8">
    <source>
        <dbReference type="EMBL" id="OUP54181.1"/>
    </source>
</evidence>
<dbReference type="Gene3D" id="1.10.520.20">
    <property type="entry name" value="N-terminal domain of the delta subunit of the F1F0-ATP synthase"/>
    <property type="match status" value="1"/>
</dbReference>
<dbReference type="SUPFAM" id="SSF47928">
    <property type="entry name" value="N-terminal domain of the delta subunit of the F1F0-ATP synthase"/>
    <property type="match status" value="1"/>
</dbReference>
<keyword evidence="6 7" id="KW-0066">ATP synthesis</keyword>
<comment type="function">
    <text evidence="7">F(1)F(0) ATP synthase produces ATP from ADP in the presence of a proton or sodium gradient. F-type ATPases consist of two structural domains, F(1) containing the extramembraneous catalytic core and F(0) containing the membrane proton channel, linked together by a central stalk and a peripheral stalk. During catalysis, ATP synthesis in the catalytic domain of F(1) is coupled via a rotary mechanism of the central stalk subunits to proton translocation.</text>
</comment>
<comment type="function">
    <text evidence="7">This protein is part of the stalk that links CF(0) to CF(1). It either transmits conformational changes from CF(0) to CF(1) or is implicated in proton conduction.</text>
</comment>
<dbReference type="GO" id="GO:0005886">
    <property type="term" value="C:plasma membrane"/>
    <property type="evidence" value="ECO:0007669"/>
    <property type="project" value="UniProtKB-SubCell"/>
</dbReference>
<evidence type="ECO:0000256" key="3">
    <source>
        <dbReference type="ARBA" id="ARBA00022781"/>
    </source>
</evidence>
<keyword evidence="7" id="KW-0139">CF(1)</keyword>
<protein>
    <recommendedName>
        <fullName evidence="7">ATP synthase subunit delta</fullName>
    </recommendedName>
    <alternativeName>
        <fullName evidence="7">ATP synthase F(1) sector subunit delta</fullName>
    </alternativeName>
    <alternativeName>
        <fullName evidence="7">F-type ATPase subunit delta</fullName>
        <shortName evidence="7">F-ATPase subunit delta</shortName>
    </alternativeName>
</protein>
<accession>A0A1Y4LH42</accession>
<dbReference type="NCBIfam" id="TIGR01145">
    <property type="entry name" value="ATP_synt_delta"/>
    <property type="match status" value="1"/>
</dbReference>
<reference evidence="9" key="1">
    <citation type="submission" date="2017-04" db="EMBL/GenBank/DDBJ databases">
        <title>Function of individual gut microbiota members based on whole genome sequencing of pure cultures obtained from chicken caecum.</title>
        <authorList>
            <person name="Medvecky M."/>
            <person name="Cejkova D."/>
            <person name="Polansky O."/>
            <person name="Karasova D."/>
            <person name="Kubasova T."/>
            <person name="Cizek A."/>
            <person name="Rychlik I."/>
        </authorList>
    </citation>
    <scope>NUCLEOTIDE SEQUENCE [LARGE SCALE GENOMIC DNA]</scope>
    <source>
        <strain evidence="9">An180</strain>
    </source>
</reference>
<keyword evidence="3 7" id="KW-0375">Hydrogen ion transport</keyword>
<comment type="similarity">
    <text evidence="7">Belongs to the ATPase delta chain family.</text>
</comment>
<organism evidence="8 9">
    <name type="scientific">Butyricicoccus pullicaecorum</name>
    <dbReference type="NCBI Taxonomy" id="501571"/>
    <lineage>
        <taxon>Bacteria</taxon>
        <taxon>Bacillati</taxon>
        <taxon>Bacillota</taxon>
        <taxon>Clostridia</taxon>
        <taxon>Eubacteriales</taxon>
        <taxon>Butyricicoccaceae</taxon>
        <taxon>Butyricicoccus</taxon>
    </lineage>
</organism>
<dbReference type="GO" id="GO:0045259">
    <property type="term" value="C:proton-transporting ATP synthase complex"/>
    <property type="evidence" value="ECO:0007669"/>
    <property type="project" value="UniProtKB-KW"/>
</dbReference>
<dbReference type="Pfam" id="PF00213">
    <property type="entry name" value="OSCP"/>
    <property type="match status" value="1"/>
</dbReference>
<dbReference type="AlphaFoldDB" id="A0A1Y4LH42"/>
<evidence type="ECO:0000256" key="4">
    <source>
        <dbReference type="ARBA" id="ARBA00023065"/>
    </source>
</evidence>
<dbReference type="Proteomes" id="UP000195897">
    <property type="component" value="Unassembled WGS sequence"/>
</dbReference>
<dbReference type="HAMAP" id="MF_01416">
    <property type="entry name" value="ATP_synth_delta_bact"/>
    <property type="match status" value="1"/>
</dbReference>
<evidence type="ECO:0000256" key="1">
    <source>
        <dbReference type="ARBA" id="ARBA00004370"/>
    </source>
</evidence>
<evidence type="ECO:0000256" key="7">
    <source>
        <dbReference type="HAMAP-Rule" id="MF_01416"/>
    </source>
</evidence>
<dbReference type="InterPro" id="IPR000711">
    <property type="entry name" value="ATPase_OSCP/dsu"/>
</dbReference>
<comment type="caution">
    <text evidence="8">The sequence shown here is derived from an EMBL/GenBank/DDBJ whole genome shotgun (WGS) entry which is preliminary data.</text>
</comment>
<evidence type="ECO:0000256" key="5">
    <source>
        <dbReference type="ARBA" id="ARBA00023136"/>
    </source>
</evidence>
<dbReference type="PRINTS" id="PR00125">
    <property type="entry name" value="ATPASEDELTA"/>
</dbReference>
<sequence>MSETAYRYAAALRRTDCRADVFLTSARAIPAQSELWQVMIDPSIGLREKHAVLDRLPELKEQPMLRNFYKLLVDKKRFSMLPEIADAYHDILLHERGESVCTLRCVRVPDDQRLSAIARTLCRQHNLRGVEMHVVLDPDLIGGFVIEIDGVTYDKSVRGQIAGMAQRIQRGERN</sequence>
<proteinExistence type="inferred from homology"/>
<dbReference type="PANTHER" id="PTHR11910">
    <property type="entry name" value="ATP SYNTHASE DELTA CHAIN"/>
    <property type="match status" value="1"/>
</dbReference>
<gene>
    <name evidence="7" type="primary">atpH</name>
    <name evidence="8" type="ORF">B5F17_02920</name>
</gene>
<comment type="subcellular location">
    <subcellularLocation>
        <location evidence="7">Cell membrane</location>
        <topology evidence="7">Peripheral membrane protein</topology>
    </subcellularLocation>
    <subcellularLocation>
        <location evidence="1">Membrane</location>
    </subcellularLocation>
</comment>
<name>A0A1Y4LH42_9FIRM</name>
<keyword evidence="4 7" id="KW-0406">Ion transport</keyword>
<keyword evidence="5 7" id="KW-0472">Membrane</keyword>
<evidence type="ECO:0000313" key="9">
    <source>
        <dbReference type="Proteomes" id="UP000195897"/>
    </source>
</evidence>
<evidence type="ECO:0000256" key="6">
    <source>
        <dbReference type="ARBA" id="ARBA00023310"/>
    </source>
</evidence>
<dbReference type="GO" id="GO:0046933">
    <property type="term" value="F:proton-transporting ATP synthase activity, rotational mechanism"/>
    <property type="evidence" value="ECO:0007669"/>
    <property type="project" value="UniProtKB-UniRule"/>
</dbReference>
<evidence type="ECO:0000256" key="2">
    <source>
        <dbReference type="ARBA" id="ARBA00022448"/>
    </source>
</evidence>
<dbReference type="InterPro" id="IPR026015">
    <property type="entry name" value="ATP_synth_OSCP/delta_N_sf"/>
</dbReference>
<dbReference type="EMBL" id="NFKK01000002">
    <property type="protein sequence ID" value="OUP54181.1"/>
    <property type="molecule type" value="Genomic_DNA"/>
</dbReference>